<name>A0A8S1M3C3_9CILI</name>
<dbReference type="Proteomes" id="UP000692954">
    <property type="component" value="Unassembled WGS sequence"/>
</dbReference>
<dbReference type="EMBL" id="CAJJDN010000030">
    <property type="protein sequence ID" value="CAD8073122.1"/>
    <property type="molecule type" value="Genomic_DNA"/>
</dbReference>
<keyword evidence="2" id="KW-1185">Reference proteome</keyword>
<dbReference type="AlphaFoldDB" id="A0A8S1M3C3"/>
<accession>A0A8S1M3C3</accession>
<gene>
    <name evidence="1" type="ORF">PSON_ATCC_30995.1.T0300137</name>
</gene>
<organism evidence="1 2">
    <name type="scientific">Paramecium sonneborni</name>
    <dbReference type="NCBI Taxonomy" id="65129"/>
    <lineage>
        <taxon>Eukaryota</taxon>
        <taxon>Sar</taxon>
        <taxon>Alveolata</taxon>
        <taxon>Ciliophora</taxon>
        <taxon>Intramacronucleata</taxon>
        <taxon>Oligohymenophorea</taxon>
        <taxon>Peniculida</taxon>
        <taxon>Parameciidae</taxon>
        <taxon>Paramecium</taxon>
    </lineage>
</organism>
<evidence type="ECO:0000313" key="2">
    <source>
        <dbReference type="Proteomes" id="UP000692954"/>
    </source>
</evidence>
<reference evidence="1" key="1">
    <citation type="submission" date="2021-01" db="EMBL/GenBank/DDBJ databases">
        <authorList>
            <consortium name="Genoscope - CEA"/>
            <person name="William W."/>
        </authorList>
    </citation>
    <scope>NUCLEOTIDE SEQUENCE</scope>
</reference>
<proteinExistence type="predicted"/>
<protein>
    <submittedName>
        <fullName evidence="1">Uncharacterized protein</fullName>
    </submittedName>
</protein>
<evidence type="ECO:0000313" key="1">
    <source>
        <dbReference type="EMBL" id="CAD8073122.1"/>
    </source>
</evidence>
<dbReference type="OrthoDB" id="302055at2759"/>
<sequence length="292" mass="35174">MKRKNISKKKAENFINKKQPIKKEVGKPTGIIKATQEIELPKIWSCLNIEKQLIFFFISIGRHVSLHLAGTNKSQNNEEDDKFKEKQQKIEAIQQSKSTYEYLQQIAQSLFDWKCTKLNVVYFFRNNYNFKLGYEKMTLINNQWNSIMKNIKFLLNENFYYEFIGILRMFEQNYSNIQIVDQLIKQSQQLDQVPQLVQNFFILLHKQKIIVSQGQITTCTQLENLKKVYLNSLIEHKQFLCEIIENIRTIMYQKQNQDSQYIFEEEQKERVFDDNNNNPDIYFQDFQMEQFY</sequence>
<comment type="caution">
    <text evidence="1">The sequence shown here is derived from an EMBL/GenBank/DDBJ whole genome shotgun (WGS) entry which is preliminary data.</text>
</comment>